<proteinExistence type="predicted"/>
<evidence type="ECO:0000313" key="3">
    <source>
        <dbReference type="Proteomes" id="UP000445144"/>
    </source>
</evidence>
<protein>
    <submittedName>
        <fullName evidence="2">Uncharacterized protein</fullName>
    </submittedName>
</protein>
<feature type="transmembrane region" description="Helical" evidence="1">
    <location>
        <begin position="23"/>
        <end position="43"/>
    </location>
</feature>
<feature type="transmembrane region" description="Helical" evidence="1">
    <location>
        <begin position="87"/>
        <end position="107"/>
    </location>
</feature>
<sequence>MVFKLFNKSIIATIYRSVIAIKFYSLLDYLYFIFSSLLTFLLVYKAKLEYKEKKFLIIGGLVSMFSLVIFVFSSYEPNMFGLENRNLGALMLFFSILLIGLIMFCTARLSYKFQKPILLFNISSISIK</sequence>
<evidence type="ECO:0000256" key="1">
    <source>
        <dbReference type="SAM" id="Phobius"/>
    </source>
</evidence>
<gene>
    <name evidence="2" type="ORF">CHRY9293_02615</name>
</gene>
<dbReference type="EMBL" id="CACVBR010000025">
    <property type="protein sequence ID" value="CAA7196532.1"/>
    <property type="molecule type" value="Genomic_DNA"/>
</dbReference>
<name>A0A6N4XD43_9FLAO</name>
<feature type="transmembrane region" description="Helical" evidence="1">
    <location>
        <begin position="55"/>
        <end position="75"/>
    </location>
</feature>
<keyword evidence="1" id="KW-1133">Transmembrane helix</keyword>
<dbReference type="Proteomes" id="UP000445144">
    <property type="component" value="Unassembled WGS sequence"/>
</dbReference>
<evidence type="ECO:0000313" key="2">
    <source>
        <dbReference type="EMBL" id="CAA7196532.1"/>
    </source>
</evidence>
<accession>A0A6N4XD43</accession>
<reference evidence="2 3" key="1">
    <citation type="submission" date="2020-01" db="EMBL/GenBank/DDBJ databases">
        <authorList>
            <person name="Rodrigo-Torres L."/>
            <person name="Arahal R. D."/>
            <person name="Lucena T."/>
        </authorList>
    </citation>
    <scope>NUCLEOTIDE SEQUENCE [LARGE SCALE GENOMIC DNA]</scope>
    <source>
        <strain evidence="2 3">CECT 9293</strain>
    </source>
</reference>
<organism evidence="2 3">
    <name type="scientific">Chryseobacterium potabilaquae</name>
    <dbReference type="NCBI Taxonomy" id="2675057"/>
    <lineage>
        <taxon>Bacteria</taxon>
        <taxon>Pseudomonadati</taxon>
        <taxon>Bacteroidota</taxon>
        <taxon>Flavobacteriia</taxon>
        <taxon>Flavobacteriales</taxon>
        <taxon>Weeksellaceae</taxon>
        <taxon>Chryseobacterium group</taxon>
        <taxon>Chryseobacterium</taxon>
    </lineage>
</organism>
<dbReference type="AlphaFoldDB" id="A0A6N4XD43"/>
<keyword evidence="3" id="KW-1185">Reference proteome</keyword>
<keyword evidence="1" id="KW-0812">Transmembrane</keyword>
<keyword evidence="1" id="KW-0472">Membrane</keyword>